<dbReference type="InterPro" id="IPR004005">
    <property type="entry name" value="Calicivirus_coat"/>
</dbReference>
<keyword evidence="9" id="KW-0788">Thiol protease</keyword>
<evidence type="ECO:0000313" key="16">
    <source>
        <dbReference type="EMBL" id="QQM16337.1"/>
    </source>
</evidence>
<dbReference type="InterPro" id="IPR043128">
    <property type="entry name" value="Rev_trsase/Diguanyl_cyclase"/>
</dbReference>
<dbReference type="InterPro" id="IPR033703">
    <property type="entry name" value="Rhv-like"/>
</dbReference>
<evidence type="ECO:0000256" key="11">
    <source>
        <dbReference type="ARBA" id="ARBA00022844"/>
    </source>
</evidence>
<feature type="domain" description="SF3 helicase" evidence="15">
    <location>
        <begin position="1587"/>
        <end position="1753"/>
    </location>
</feature>
<evidence type="ECO:0000259" key="15">
    <source>
        <dbReference type="PROSITE" id="PS51218"/>
    </source>
</evidence>
<evidence type="ECO:0000256" key="3">
    <source>
        <dbReference type="ARBA" id="ARBA00022561"/>
    </source>
</evidence>
<evidence type="ECO:0000256" key="12">
    <source>
        <dbReference type="ARBA" id="ARBA00022953"/>
    </source>
</evidence>
<dbReference type="SUPFAM" id="SSF56672">
    <property type="entry name" value="DNA/RNA polymerases"/>
    <property type="match status" value="1"/>
</dbReference>
<evidence type="ECO:0000256" key="2">
    <source>
        <dbReference type="ARBA" id="ARBA00020107"/>
    </source>
</evidence>
<evidence type="ECO:0000256" key="13">
    <source>
        <dbReference type="SAM" id="Phobius"/>
    </source>
</evidence>
<dbReference type="InterPro" id="IPR000605">
    <property type="entry name" value="Helicase_SF3_ssDNA/RNA_vir"/>
</dbReference>
<dbReference type="GO" id="GO:0003968">
    <property type="term" value="F:RNA-directed RNA polymerase activity"/>
    <property type="evidence" value="ECO:0007669"/>
    <property type="project" value="InterPro"/>
</dbReference>
<evidence type="ECO:0000256" key="8">
    <source>
        <dbReference type="ARBA" id="ARBA00022801"/>
    </source>
</evidence>
<dbReference type="InterPro" id="IPR014759">
    <property type="entry name" value="Helicase_SF3_ssRNA_vir"/>
</dbReference>
<dbReference type="EMBL" id="MW052135">
    <property type="protein sequence ID" value="QQM16337.1"/>
    <property type="molecule type" value="Genomic_RNA"/>
</dbReference>
<dbReference type="SUPFAM" id="SSF50494">
    <property type="entry name" value="Trypsin-like serine proteases"/>
    <property type="match status" value="1"/>
</dbReference>
<feature type="transmembrane region" description="Helical" evidence="13">
    <location>
        <begin position="2237"/>
        <end position="2261"/>
    </location>
</feature>
<dbReference type="InterPro" id="IPR029053">
    <property type="entry name" value="Viral_coat"/>
</dbReference>
<dbReference type="GO" id="GO:0006351">
    <property type="term" value="P:DNA-templated transcription"/>
    <property type="evidence" value="ECO:0007669"/>
    <property type="project" value="InterPro"/>
</dbReference>
<evidence type="ECO:0000256" key="4">
    <source>
        <dbReference type="ARBA" id="ARBA00022670"/>
    </source>
</evidence>
<dbReference type="InterPro" id="IPR014872">
    <property type="entry name" value="Dicistrovirus_capsid-polyPr_C"/>
</dbReference>
<protein>
    <recommendedName>
        <fullName evidence="2">Genome polyprotein</fullName>
    </recommendedName>
</protein>
<dbReference type="CDD" id="cd23169">
    <property type="entry name" value="ps-ssRNAv-Picornavirales"/>
    <property type="match status" value="1"/>
</dbReference>
<dbReference type="GO" id="GO:0005524">
    <property type="term" value="F:ATP binding"/>
    <property type="evidence" value="ECO:0007669"/>
    <property type="project" value="UniProtKB-KW"/>
</dbReference>
<keyword evidence="13" id="KW-0472">Membrane</keyword>
<sequence length="3085" mass="346546">MTGTYTSLRVDPRLKGFASRASTAILRQKGGVQAHPREEERLARSQARYEALLESRVRARIARALARATRRPMYRRPAGPWIKDPTPVPKWIPKGSVIELDSRGSYLGFTAPPVPPTPVKPFTPVPEWLPFGSLIEVDARGSFVGYTAPPECGLILDVSVPTWAEARKAKIGLEKRAARNVLRPWEAKWLRSLRRVTREKASNHADLLLNHCAFSKEWRHLHTREDIPRGVKAPTSRRQTKQRSVIPESSSLWTDEELATRVPEVAKPKAPRQARLGLLLDSLVRPQAVAQMPSEDGFVLLKEKPKTVFGLVEGLLRAKALQFERQRPGFLEDLKREYELQTAEPQMEQVHEDSPVSFSQEGNVVLQNPEAESRAQRNVPVGRGFLAHSSATESQTFEQITNRWLKYSHQITWKTTDETGKELLLLNLPRAIIEDNPTSPNVLPLLVHRYGRFGMKVKIVVNSNKFQVGQLQVSWRYNAGVDAHKSMYDDLYSASQRRHVIINAGASNWGELDIPYWALTSATPLKLNANELDQEQMALILGQLSIKVLSPLAVGTGEGFLMAHCMLYVSFYDMQLRGLCDRDLHVIRPQMEDLVNTTEAVLHLVKPALSLDKPLKPAVAMSVQPMAARSFGTVGGQNEVLRSLRSDPLAQTPGIVSGEGNDATLSSLLNRWSLVNRFNWKNTDEMGTKLWTMDSAPLGKKSMYDSRVIGSKKFYNLPIIAYLSSLFAYWRGDIEVRIDFVATQFHSGSICIATIPSGVGTETLDQAKNSGNVVFSLMDSHQVTYRIPYYGNVPFWQTKHGLERIRDIAPPSCTSIYVVNPLLPMPSVAQSIECLIYVRAADNFEFALLRSPSIGLAFNPTVLEPDTSKAWVDPVWPQMFTSGSRWFPVGSRQAMSFFDSETTDYFTQFLNLQFGVVYRVPDSTMDIKVQGFDKFRFRCQYYKDADNLADVPYMVRAKQYPDYPVVVLFSTEKAALEYAKDPSRIGGAILEVRQGPWAQYSTDEGKTWYNVTRGILPLVPFSQVVSDWELVASPQMEQTGSVRQTIALDTPARTTGAGHAVFGESVSSLIDIGKRWQYCGSGTLTGQRGFINQCVSEGGPLLKINTHPIRTFDVTSSASRANRLRDGAISIICAGFTGYRGSMRYRLVLSESGSNNLSFSVVHKFDRRVNMASPTVHVDAHKAREAKDWFDTAYAAELQSTYVNNVLEFEVPFYNRGEYNSLYVLNEAGTDAANNYQAAGEVLVYVAGLDLGSILNIEVFYSLGDDMVLSNFQGFPYVFFLDEIPAEPQMEYIKAYFTTPLKVGTACDVLKAAAGSVADTVTSAVSSLATTVKKIITAPFVSKGMDSISSVLSSCSGFAHLIFTQIMHIIANPLSKVTIAISLFSVLLVLFSDKLSGLLELVKGAVKACWNWLFGKNKPNHSEPEVATPQSEDSDSQATFVSLLWSLAATAVGFIGRAPSNMLEFTKGLFKSSSDAFRTHVFGVKFFKDFLEMMKRCWSWINRKLGFEKPLYVLTSNDAFLKEWAVSASVLLAPENDNLIRTNKEWTSKLFEVQIMGRLIKQATLNTEAHITRELSSSILRMQSDLTKKVESLVKQKCYVPIRQEPFICWFVGEPGLGKSFTSQKVMREMAYDYKIDPSIFSLCAGQRYFDLLREQRFVLLDDFLNWIGESATEIYGQYLQMSGSNMLSLPRSAVDDKAIFDNFEFIFVTANQMWFNQSCGVKEPEAYNRRRHVTVVMKNTAEYLKNYTTPKAAATAYRKGSDEYKESGADIEYEIYENDDTKPSFVVTGYKELYQKLKTYSDKQRTTAERQYFRAVEEHTRAVRAAAADVSSFSDFFEKMKKISVDVPTGELSKCVQSDVQDSLTWLSDRLKARFQCFETVQPSKDGSELEKALKQTAVDKVAKPNMEEPGPSRMVGTVEDAMAAALRAVADYEEKQSALLNRFVDTWQGLFRKPNFPKLECEDDCNFLERPGVADLCRVFPDNLPTTYCPHRFLRFSNCVYYRFSDELKTRLVTRYGTKSQPSGMFIDIEGVGRDYKPDTQGGNVYRTYAAFDTPCAFHESLNHGCSWIVGDKTIPVGKMYEWSIARCPSVSNRKLADVSEYWSSLIVTLAHYGRTWPEFASSASDSILTLVPAFFKKHLDEIYKRDSAVFAVSEPGMLSQLLNTISGGFLADRVTVDGIDHATYPEGEEVYAGVRNGETVEIKRSKGLLWHTVEERGPAGSSVRRELSTFTKMLALLGMLIAGISMLCVFLDIIFYFLEYWGFFSLWCWNKGGSEEPQMSTSGDFKVSKQSNKATTKAVQMLKVADNGIGTEEADGVLNKIIKNTFFIIADNPELGKRKTARCLGVYEHSAIVLSHYMENFAYLQQKEAGWEFSLYRYDTKTIEPCDFSKFTFEYPSAGGYCLMKFPPGSTLFRDITKFMPKEGVANYPGTALLIEPKVDCVKQTELDIKLSFKRQLVSASPDTGMADWTIDQKFEYSKGGFGLCGSFLYCPGNPTPLIGIHTAGIGQSVGFSELLLRETFCTVENKVHIEMVTPNLSVNEDLYVPEGPHVSVGHVDRDMAVIIPNKTRIIPSMVAGVFETRTEPAPLSELDPRLPPNSSPLNLAVEKRCDLIKPFNTMDLDKAVADVENMILTNCKPVRACVSVLSVQQAIEGIPGIHGMEPLELKTSEGYPWVKMRPKTANDKRWLFEMDYSGPHPVCNGVAKELKSVLDLKEKMRARGVAPATYFTACLKDSRILKEKCSIPGKTRLFEMSPVDLSIAQRQHYLDFYASYMHNRRKCENTIGINVNGEEWSLLAMDLTSFSEYILGGDYSSYGPRMSIEVLHRVWDIKSKWMLRNMCDQYDPSELSRLCLIMNTMKYECLNSLLVVGRYVMRALGGMHSGNVATVILNSMCNSVLVRLAYLGVMRKAKSPHASLTCFNKYVRMFSNGDDLIVAVAPEIIEVFNNVSISAFFASHGMKYTNSKKDQLVVPYETIFEVQYLKCAFQPHPLRSGAWLAPLAVESVEDCAQWIWDRDLAPWDATIANCEQAVRLAYGHGPDYFNLVRGVLLDRLQREGKYVVFPTWDELDESVWDFNLPIVQF</sequence>
<evidence type="ECO:0000256" key="7">
    <source>
        <dbReference type="ARBA" id="ARBA00022741"/>
    </source>
</evidence>
<keyword evidence="4" id="KW-0645">Protease</keyword>
<reference evidence="16" key="2">
    <citation type="submission" date="2020-09" db="EMBL/GenBank/DDBJ databases">
        <authorList>
            <person name="Le Lay C."/>
            <person name="Shi M."/>
            <person name="Bucek A."/>
            <person name="Bourguignon T."/>
            <person name="Lo N."/>
            <person name="Holmes E.C."/>
        </authorList>
    </citation>
    <scope>NUCLEOTIDE SEQUENCE</scope>
    <source>
        <strain evidence="16">FG16_12_2</strain>
    </source>
</reference>
<dbReference type="SUPFAM" id="SSF88633">
    <property type="entry name" value="Positive stranded ssRNA viruses"/>
    <property type="match status" value="3"/>
</dbReference>
<dbReference type="Gene3D" id="3.30.70.270">
    <property type="match status" value="1"/>
</dbReference>
<keyword evidence="11" id="KW-0946">Virion</keyword>
<accession>A0A7T7K9J1</accession>
<keyword evidence="7" id="KW-0547">Nucleotide-binding</keyword>
<evidence type="ECO:0000256" key="1">
    <source>
        <dbReference type="ARBA" id="ARBA00004328"/>
    </source>
</evidence>
<dbReference type="GO" id="GO:0006508">
    <property type="term" value="P:proteolysis"/>
    <property type="evidence" value="ECO:0007669"/>
    <property type="project" value="UniProtKB-KW"/>
</dbReference>
<dbReference type="GO" id="GO:0003724">
    <property type="term" value="F:RNA helicase activity"/>
    <property type="evidence" value="ECO:0007669"/>
    <property type="project" value="InterPro"/>
</dbReference>
<evidence type="ECO:0000256" key="6">
    <source>
        <dbReference type="ARBA" id="ARBA00022695"/>
    </source>
</evidence>
<dbReference type="Pfam" id="PF08762">
    <property type="entry name" value="CRPV_capsid"/>
    <property type="match status" value="1"/>
</dbReference>
<reference evidence="16" key="1">
    <citation type="journal article" date="2020" name="Viruses">
        <title>Unmapped RNA Virus Diversity in Termites and their Symbionts.</title>
        <authorList>
            <person name="Lay C.L."/>
            <person name="Shi M."/>
            <person name="Bucek A."/>
            <person name="Bourguignon T."/>
            <person name="Lo N."/>
            <person name="Holmes E.C."/>
        </authorList>
    </citation>
    <scope>NUCLEOTIDE SEQUENCE</scope>
    <source>
        <strain evidence="16">FG16_12_2</strain>
    </source>
</reference>
<name>A0A7T7K9J1_9VIRU</name>
<dbReference type="Pfam" id="PF00910">
    <property type="entry name" value="RNA_helicase"/>
    <property type="match status" value="1"/>
</dbReference>
<evidence type="ECO:0000256" key="9">
    <source>
        <dbReference type="ARBA" id="ARBA00022807"/>
    </source>
</evidence>
<dbReference type="InterPro" id="IPR009003">
    <property type="entry name" value="Peptidase_S1_PA"/>
</dbReference>
<dbReference type="GO" id="GO:0003723">
    <property type="term" value="F:RNA binding"/>
    <property type="evidence" value="ECO:0007669"/>
    <property type="project" value="InterPro"/>
</dbReference>
<feature type="domain" description="RdRp catalytic" evidence="14">
    <location>
        <begin position="2808"/>
        <end position="2948"/>
    </location>
</feature>
<dbReference type="InterPro" id="IPR043502">
    <property type="entry name" value="DNA/RNA_pol_sf"/>
</dbReference>
<dbReference type="PROSITE" id="PS50507">
    <property type="entry name" value="RDRP_SSRNA_POS"/>
    <property type="match status" value="1"/>
</dbReference>
<keyword evidence="5" id="KW-0808">Transferase</keyword>
<dbReference type="GO" id="GO:0019028">
    <property type="term" value="C:viral capsid"/>
    <property type="evidence" value="ECO:0007669"/>
    <property type="project" value="UniProtKB-KW"/>
</dbReference>
<keyword evidence="13" id="KW-1133">Transmembrane helix</keyword>
<dbReference type="Pfam" id="PF00915">
    <property type="entry name" value="Calici_coat"/>
    <property type="match status" value="1"/>
</dbReference>
<keyword evidence="10" id="KW-0067">ATP-binding</keyword>
<dbReference type="PROSITE" id="PS51218">
    <property type="entry name" value="SF3_HELICASE_2"/>
    <property type="match status" value="1"/>
</dbReference>
<keyword evidence="12" id="KW-0693">Viral RNA replication</keyword>
<proteinExistence type="predicted"/>
<dbReference type="InterPro" id="IPR001205">
    <property type="entry name" value="RNA-dir_pol_C"/>
</dbReference>
<dbReference type="Gene3D" id="2.60.120.20">
    <property type="match status" value="3"/>
</dbReference>
<evidence type="ECO:0000256" key="10">
    <source>
        <dbReference type="ARBA" id="ARBA00022840"/>
    </source>
</evidence>
<dbReference type="GO" id="GO:0008234">
    <property type="term" value="F:cysteine-type peptidase activity"/>
    <property type="evidence" value="ECO:0007669"/>
    <property type="project" value="UniProtKB-KW"/>
</dbReference>
<organism evidence="16">
    <name type="scientific">Moksystermes virus</name>
    <dbReference type="NCBI Taxonomy" id="2796616"/>
    <lineage>
        <taxon>Viruses</taxon>
        <taxon>Riboviria</taxon>
    </lineage>
</organism>
<comment type="subcellular location">
    <subcellularLocation>
        <location evidence="1">Virion</location>
    </subcellularLocation>
</comment>
<evidence type="ECO:0000259" key="14">
    <source>
        <dbReference type="PROSITE" id="PS50507"/>
    </source>
</evidence>
<keyword evidence="8" id="KW-0378">Hydrolase</keyword>
<keyword evidence="3" id="KW-0167">Capsid protein</keyword>
<evidence type="ECO:0000256" key="5">
    <source>
        <dbReference type="ARBA" id="ARBA00022679"/>
    </source>
</evidence>
<keyword evidence="6" id="KW-0548">Nucleotidyltransferase</keyword>
<dbReference type="CDD" id="cd00205">
    <property type="entry name" value="rhv_like"/>
    <property type="match status" value="1"/>
</dbReference>
<dbReference type="InterPro" id="IPR007094">
    <property type="entry name" value="RNA-dir_pol_PSvirus"/>
</dbReference>
<keyword evidence="13" id="KW-0812">Transmembrane</keyword>
<dbReference type="GO" id="GO:0039694">
    <property type="term" value="P:viral RNA genome replication"/>
    <property type="evidence" value="ECO:0007669"/>
    <property type="project" value="InterPro"/>
</dbReference>
<dbReference type="Pfam" id="PF00680">
    <property type="entry name" value="RdRP_1"/>
    <property type="match status" value="1"/>
</dbReference>